<evidence type="ECO:0000256" key="4">
    <source>
        <dbReference type="ARBA" id="ARBA00023136"/>
    </source>
</evidence>
<keyword evidence="2 5" id="KW-0812">Transmembrane</keyword>
<evidence type="ECO:0000313" key="6">
    <source>
        <dbReference type="EMBL" id="GAI62334.1"/>
    </source>
</evidence>
<dbReference type="GO" id="GO:0065002">
    <property type="term" value="P:intracellular protein transmembrane transport"/>
    <property type="evidence" value="ECO:0007669"/>
    <property type="project" value="TreeGrafter"/>
</dbReference>
<dbReference type="EMBL" id="BARW01001666">
    <property type="protein sequence ID" value="GAI62334.1"/>
    <property type="molecule type" value="Genomic_DNA"/>
</dbReference>
<sequence length="154" mass="16762">MVTKTERLKAPAGKMPMMMHLREMRDRLVKSVIAIAIGTAIGFIFGPQIIEILKAPAGDIDLQAIELVENIAVFFKVALAAGIIIAMPFLVYQLLAYVSPALTGKEKSNIYRILPAITIMFLGGVAFAYFIALPPALGFLLKTNLICSQPKTLD</sequence>
<reference evidence="6" key="1">
    <citation type="journal article" date="2014" name="Front. Microbiol.">
        <title>High frequency of phylogenetically diverse reductive dehalogenase-homologous genes in deep subseafloor sedimentary metagenomes.</title>
        <authorList>
            <person name="Kawai M."/>
            <person name="Futagami T."/>
            <person name="Toyoda A."/>
            <person name="Takaki Y."/>
            <person name="Nishi S."/>
            <person name="Hori S."/>
            <person name="Arai W."/>
            <person name="Tsubouchi T."/>
            <person name="Morono Y."/>
            <person name="Uchiyama I."/>
            <person name="Ito T."/>
            <person name="Fujiyama A."/>
            <person name="Inagaki F."/>
            <person name="Takami H."/>
        </authorList>
    </citation>
    <scope>NUCLEOTIDE SEQUENCE</scope>
    <source>
        <strain evidence="6">Expedition CK06-06</strain>
    </source>
</reference>
<feature type="transmembrane region" description="Helical" evidence="5">
    <location>
        <begin position="28"/>
        <end position="50"/>
    </location>
</feature>
<evidence type="ECO:0000256" key="3">
    <source>
        <dbReference type="ARBA" id="ARBA00022989"/>
    </source>
</evidence>
<dbReference type="GO" id="GO:0043953">
    <property type="term" value="P:protein transport by the Tat complex"/>
    <property type="evidence" value="ECO:0007669"/>
    <property type="project" value="TreeGrafter"/>
</dbReference>
<feature type="transmembrane region" description="Helical" evidence="5">
    <location>
        <begin position="110"/>
        <end position="132"/>
    </location>
</feature>
<dbReference type="GO" id="GO:0009977">
    <property type="term" value="F:proton motive force dependent protein transmembrane transporter activity"/>
    <property type="evidence" value="ECO:0007669"/>
    <property type="project" value="TreeGrafter"/>
</dbReference>
<evidence type="ECO:0000256" key="2">
    <source>
        <dbReference type="ARBA" id="ARBA00022692"/>
    </source>
</evidence>
<comment type="caution">
    <text evidence="6">The sequence shown here is derived from an EMBL/GenBank/DDBJ whole genome shotgun (WGS) entry which is preliminary data.</text>
</comment>
<protein>
    <recommendedName>
        <fullName evidence="7">Sec-independent protein translocase protein TatC</fullName>
    </recommendedName>
</protein>
<dbReference type="Pfam" id="PF00902">
    <property type="entry name" value="TatC"/>
    <property type="match status" value="1"/>
</dbReference>
<organism evidence="6">
    <name type="scientific">marine sediment metagenome</name>
    <dbReference type="NCBI Taxonomy" id="412755"/>
    <lineage>
        <taxon>unclassified sequences</taxon>
        <taxon>metagenomes</taxon>
        <taxon>ecological metagenomes</taxon>
    </lineage>
</organism>
<dbReference type="PANTHER" id="PTHR30371">
    <property type="entry name" value="SEC-INDEPENDENT PROTEIN TRANSLOCASE PROTEIN TATC"/>
    <property type="match status" value="1"/>
</dbReference>
<proteinExistence type="predicted"/>
<accession>X1S3E7</accession>
<dbReference type="PRINTS" id="PR01840">
    <property type="entry name" value="TATCFAMILY"/>
</dbReference>
<evidence type="ECO:0000256" key="5">
    <source>
        <dbReference type="SAM" id="Phobius"/>
    </source>
</evidence>
<keyword evidence="3 5" id="KW-1133">Transmembrane helix</keyword>
<comment type="subcellular location">
    <subcellularLocation>
        <location evidence="1">Membrane</location>
        <topology evidence="1">Multi-pass membrane protein</topology>
    </subcellularLocation>
</comment>
<feature type="transmembrane region" description="Helical" evidence="5">
    <location>
        <begin position="70"/>
        <end position="98"/>
    </location>
</feature>
<dbReference type="AlphaFoldDB" id="X1S3E7"/>
<keyword evidence="4 5" id="KW-0472">Membrane</keyword>
<evidence type="ECO:0008006" key="7">
    <source>
        <dbReference type="Google" id="ProtNLM"/>
    </source>
</evidence>
<dbReference type="InterPro" id="IPR002033">
    <property type="entry name" value="TatC"/>
</dbReference>
<dbReference type="PANTHER" id="PTHR30371:SF0">
    <property type="entry name" value="SEC-INDEPENDENT PROTEIN TRANSLOCASE PROTEIN TATC, CHLOROPLASTIC-RELATED"/>
    <property type="match status" value="1"/>
</dbReference>
<evidence type="ECO:0000256" key="1">
    <source>
        <dbReference type="ARBA" id="ARBA00004141"/>
    </source>
</evidence>
<dbReference type="GO" id="GO:0033281">
    <property type="term" value="C:TAT protein transport complex"/>
    <property type="evidence" value="ECO:0007669"/>
    <property type="project" value="TreeGrafter"/>
</dbReference>
<gene>
    <name evidence="6" type="ORF">S12H4_05136</name>
</gene>
<name>X1S3E7_9ZZZZ</name>